<dbReference type="EMBL" id="LRGB01002066">
    <property type="protein sequence ID" value="KZS09474.1"/>
    <property type="molecule type" value="Genomic_DNA"/>
</dbReference>
<evidence type="ECO:0000313" key="3">
    <source>
        <dbReference type="Proteomes" id="UP000076858"/>
    </source>
</evidence>
<dbReference type="OrthoDB" id="6352021at2759"/>
<gene>
    <name evidence="2" type="ORF">APZ42_026293</name>
</gene>
<protein>
    <submittedName>
        <fullName evidence="2">Uncharacterized protein</fullName>
    </submittedName>
</protein>
<feature type="region of interest" description="Disordered" evidence="1">
    <location>
        <begin position="404"/>
        <end position="442"/>
    </location>
</feature>
<feature type="compositionally biased region" description="Low complexity" evidence="1">
    <location>
        <begin position="510"/>
        <end position="519"/>
    </location>
</feature>
<name>A0A162DBD1_9CRUS</name>
<feature type="compositionally biased region" description="Basic and acidic residues" evidence="1">
    <location>
        <begin position="417"/>
        <end position="442"/>
    </location>
</feature>
<keyword evidence="3" id="KW-1185">Reference proteome</keyword>
<dbReference type="AlphaFoldDB" id="A0A162DBD1"/>
<sequence length="671" mass="76169">MMNFRFLCPEFSWSKEIFLHFNKLIEASLKNEDFREQLDELITRSVRSIRKEIVNIQSLPNLNTCITLLKEFISNVNEVHSSSVEAIPDFDTKITPLFSKYAELVVFQSRQAESQKEYELQVCNFLNSLSMHPSLCMTTRERSAAFLKRLLCDEITDEEPVELEGSHCYAVGTQKSAENSKTENNQIEKDMNYLEHFNKEENGGHCENDHKNEERKNDNHVNSEPSTIPETPLKSSQPVCIGVASIRGIIPLSAGCLFPLTPPSTEPIDAGVSSKPQTEIMPIFPTPSQTPLAEFQKSLRLRFPTPFVVTPTEKRARRYVLRTIRSHRRPQLSSWNVVETRSPTRSCNLRKQLFLDTDSCQSSAHSSSSQLALYLSPDEEKHSTKSFSCDDTLNYIEENKLRDLRNIDSPSSSKKNLTPEDEKPKSPTQERHEESYTELKKSIEGNLMGCEASLSDVELMDEIESGLNPDEGVLFIDPELLKLNGDNNAKVEHLLPVTASIICQDERVTKASASSASKKTLNRSPEQQLERRRSSRLASKPLPLKFTTESLPVRKPNIKKSPLKRAPSGEKEGNVLLPRNKKLFSETLYDLPKQLSETQLSITETTSAQSLTDLPKLVSWPKIRLQIPSCWADIIEKHVKHHHPDEMIRFQEDSGSRWPTVYCNCAQAKQG</sequence>
<comment type="caution">
    <text evidence="2">The sequence shown here is derived from an EMBL/GenBank/DDBJ whole genome shotgun (WGS) entry which is preliminary data.</text>
</comment>
<feature type="region of interest" description="Disordered" evidence="1">
    <location>
        <begin position="508"/>
        <end position="536"/>
    </location>
</feature>
<accession>A0A162DBD1</accession>
<organism evidence="2 3">
    <name type="scientific">Daphnia magna</name>
    <dbReference type="NCBI Taxonomy" id="35525"/>
    <lineage>
        <taxon>Eukaryota</taxon>
        <taxon>Metazoa</taxon>
        <taxon>Ecdysozoa</taxon>
        <taxon>Arthropoda</taxon>
        <taxon>Crustacea</taxon>
        <taxon>Branchiopoda</taxon>
        <taxon>Diplostraca</taxon>
        <taxon>Cladocera</taxon>
        <taxon>Anomopoda</taxon>
        <taxon>Daphniidae</taxon>
        <taxon>Daphnia</taxon>
    </lineage>
</organism>
<evidence type="ECO:0000313" key="2">
    <source>
        <dbReference type="EMBL" id="KZS09474.1"/>
    </source>
</evidence>
<evidence type="ECO:0000256" key="1">
    <source>
        <dbReference type="SAM" id="MobiDB-lite"/>
    </source>
</evidence>
<dbReference type="Proteomes" id="UP000076858">
    <property type="component" value="Unassembled WGS sequence"/>
</dbReference>
<feature type="compositionally biased region" description="Basic and acidic residues" evidence="1">
    <location>
        <begin position="199"/>
        <end position="221"/>
    </location>
</feature>
<proteinExistence type="predicted"/>
<feature type="compositionally biased region" description="Polar residues" evidence="1">
    <location>
        <begin position="222"/>
        <end position="235"/>
    </location>
</feature>
<feature type="region of interest" description="Disordered" evidence="1">
    <location>
        <begin position="199"/>
        <end position="235"/>
    </location>
</feature>
<reference evidence="2 3" key="1">
    <citation type="submission" date="2016-03" db="EMBL/GenBank/DDBJ databases">
        <title>EvidentialGene: Evidence-directed Construction of Genes on Genomes.</title>
        <authorList>
            <person name="Gilbert D.G."/>
            <person name="Choi J.-H."/>
            <person name="Mockaitis K."/>
            <person name="Colbourne J."/>
            <person name="Pfrender M."/>
        </authorList>
    </citation>
    <scope>NUCLEOTIDE SEQUENCE [LARGE SCALE GENOMIC DNA]</scope>
    <source>
        <strain evidence="2 3">Xinb3</strain>
        <tissue evidence="2">Complete organism</tissue>
    </source>
</reference>